<keyword evidence="2" id="KW-1185">Reference proteome</keyword>
<dbReference type="RefSeq" id="WP_332080541.1">
    <property type="nucleotide sequence ID" value="NZ_JAZHYN010000006.1"/>
</dbReference>
<dbReference type="Proteomes" id="UP001350748">
    <property type="component" value="Unassembled WGS sequence"/>
</dbReference>
<organism evidence="1 2">
    <name type="scientific">Methylocystis borbori</name>
    <dbReference type="NCBI Taxonomy" id="3118750"/>
    <lineage>
        <taxon>Bacteria</taxon>
        <taxon>Pseudomonadati</taxon>
        <taxon>Pseudomonadota</taxon>
        <taxon>Alphaproteobacteria</taxon>
        <taxon>Hyphomicrobiales</taxon>
        <taxon>Methylocystaceae</taxon>
        <taxon>Methylocystis</taxon>
    </lineage>
</organism>
<evidence type="ECO:0000313" key="1">
    <source>
        <dbReference type="EMBL" id="MEF3365541.1"/>
    </source>
</evidence>
<name>A0ABU7XDU4_9HYPH</name>
<proteinExistence type="predicted"/>
<evidence type="ECO:0000313" key="2">
    <source>
        <dbReference type="Proteomes" id="UP001350748"/>
    </source>
</evidence>
<sequence length="160" mass="17475">MTGGPDEFREYRCVIARPSANMRDALALSRTQGIEKPGVQRGATIVDSAQRVQREERVLVDKRRIGTRQRSQAAEGRSDGPWRLAEKKLARHSGVSGFEGRIGDADNREHLSGVGAADDRELGWSEGGPALLGPGMFWGDFWHIGKGLSVGRSGRPHMKG</sequence>
<gene>
    <name evidence="1" type="ORF">V3H18_03220</name>
</gene>
<accession>A0ABU7XDU4</accession>
<dbReference type="EMBL" id="JAZHYN010000006">
    <property type="protein sequence ID" value="MEF3365541.1"/>
    <property type="molecule type" value="Genomic_DNA"/>
</dbReference>
<reference evidence="1 2" key="1">
    <citation type="submission" date="2024-02" db="EMBL/GenBank/DDBJ databases">
        <authorList>
            <person name="Grouzdev D."/>
        </authorList>
    </citation>
    <scope>NUCLEOTIDE SEQUENCE [LARGE SCALE GENOMIC DNA]</scope>
    <source>
        <strain evidence="1 2">9N</strain>
    </source>
</reference>
<protein>
    <submittedName>
        <fullName evidence="1">Uncharacterized protein</fullName>
    </submittedName>
</protein>
<comment type="caution">
    <text evidence="1">The sequence shown here is derived from an EMBL/GenBank/DDBJ whole genome shotgun (WGS) entry which is preliminary data.</text>
</comment>